<feature type="non-terminal residue" evidence="2">
    <location>
        <position position="1"/>
    </location>
</feature>
<proteinExistence type="predicted"/>
<reference evidence="2 3" key="1">
    <citation type="journal article" date="2023" name="Plants (Basel)">
        <title>Bridging the Gap: Combining Genomics and Transcriptomics Approaches to Understand Stylosanthes scabra, an Orphan Legume from the Brazilian Caatinga.</title>
        <authorList>
            <person name="Ferreira-Neto J.R.C."/>
            <person name="da Silva M.D."/>
            <person name="Binneck E."/>
            <person name="de Melo N.F."/>
            <person name="da Silva R.H."/>
            <person name="de Melo A.L.T.M."/>
            <person name="Pandolfi V."/>
            <person name="Bustamante F.O."/>
            <person name="Brasileiro-Vidal A.C."/>
            <person name="Benko-Iseppon A.M."/>
        </authorList>
    </citation>
    <scope>NUCLEOTIDE SEQUENCE [LARGE SCALE GENOMIC DNA]</scope>
    <source>
        <tissue evidence="2">Leaves</tissue>
    </source>
</reference>
<accession>A0ABU6QVL4</accession>
<evidence type="ECO:0000256" key="1">
    <source>
        <dbReference type="SAM" id="MobiDB-lite"/>
    </source>
</evidence>
<dbReference type="EMBL" id="JASCZI010002332">
    <property type="protein sequence ID" value="MED6116087.1"/>
    <property type="molecule type" value="Genomic_DNA"/>
</dbReference>
<organism evidence="2 3">
    <name type="scientific">Stylosanthes scabra</name>
    <dbReference type="NCBI Taxonomy" id="79078"/>
    <lineage>
        <taxon>Eukaryota</taxon>
        <taxon>Viridiplantae</taxon>
        <taxon>Streptophyta</taxon>
        <taxon>Embryophyta</taxon>
        <taxon>Tracheophyta</taxon>
        <taxon>Spermatophyta</taxon>
        <taxon>Magnoliopsida</taxon>
        <taxon>eudicotyledons</taxon>
        <taxon>Gunneridae</taxon>
        <taxon>Pentapetalae</taxon>
        <taxon>rosids</taxon>
        <taxon>fabids</taxon>
        <taxon>Fabales</taxon>
        <taxon>Fabaceae</taxon>
        <taxon>Papilionoideae</taxon>
        <taxon>50 kb inversion clade</taxon>
        <taxon>dalbergioids sensu lato</taxon>
        <taxon>Dalbergieae</taxon>
        <taxon>Pterocarpus clade</taxon>
        <taxon>Stylosanthes</taxon>
    </lineage>
</organism>
<protein>
    <submittedName>
        <fullName evidence="2">Uncharacterized protein</fullName>
    </submittedName>
</protein>
<evidence type="ECO:0000313" key="3">
    <source>
        <dbReference type="Proteomes" id="UP001341840"/>
    </source>
</evidence>
<dbReference type="Proteomes" id="UP001341840">
    <property type="component" value="Unassembled WGS sequence"/>
</dbReference>
<comment type="caution">
    <text evidence="2">The sequence shown here is derived from an EMBL/GenBank/DDBJ whole genome shotgun (WGS) entry which is preliminary data.</text>
</comment>
<sequence length="107" mass="11532">VLRLKVGFKGDFQGLGHLHDPTTPYLKCARSSVHKGGAAKNEGLFLIYSATPRGTPHQTHPRQSYLHHLNLMRLLIVALTPQGRRSAATGKCQDPGKARASAAHACA</sequence>
<keyword evidence="3" id="KW-1185">Reference proteome</keyword>
<feature type="region of interest" description="Disordered" evidence="1">
    <location>
        <begin position="86"/>
        <end position="107"/>
    </location>
</feature>
<gene>
    <name evidence="2" type="ORF">PIB30_096849</name>
</gene>
<name>A0ABU6QVL4_9FABA</name>
<evidence type="ECO:0000313" key="2">
    <source>
        <dbReference type="EMBL" id="MED6116087.1"/>
    </source>
</evidence>